<protein>
    <recommendedName>
        <fullName evidence="1">Ribbon-helix-helix protein CopG domain-containing protein</fullName>
    </recommendedName>
</protein>
<proteinExistence type="predicted"/>
<dbReference type="Pfam" id="PF01402">
    <property type="entry name" value="RHH_1"/>
    <property type="match status" value="1"/>
</dbReference>
<dbReference type="RefSeq" id="WP_011937470.1">
    <property type="nucleotide sequence ID" value="NC_009483.1"/>
</dbReference>
<dbReference type="HOGENOM" id="CLU_207132_0_0_7"/>
<dbReference type="EMBL" id="CP000698">
    <property type="protein sequence ID" value="ABQ24745.1"/>
    <property type="molecule type" value="Genomic_DNA"/>
</dbReference>
<evidence type="ECO:0000313" key="2">
    <source>
        <dbReference type="EMBL" id="ABQ24745.1"/>
    </source>
</evidence>
<gene>
    <name evidence="2" type="ordered locus">Gura_0531</name>
</gene>
<sequence>MGARKKKPRYNVVSLRISNDEKQELDKVARLSNRNISEVMREAVGLIQVKLEKGELFQ</sequence>
<name>A5GCF9_GEOUR</name>
<dbReference type="KEGG" id="gur:Gura_0531"/>
<feature type="domain" description="Ribbon-helix-helix protein CopG" evidence="1">
    <location>
        <begin position="12"/>
        <end position="44"/>
    </location>
</feature>
<dbReference type="GO" id="GO:0006355">
    <property type="term" value="P:regulation of DNA-templated transcription"/>
    <property type="evidence" value="ECO:0007669"/>
    <property type="project" value="InterPro"/>
</dbReference>
<accession>A5GCF9</accession>
<evidence type="ECO:0000313" key="3">
    <source>
        <dbReference type="Proteomes" id="UP000006695"/>
    </source>
</evidence>
<dbReference type="Proteomes" id="UP000006695">
    <property type="component" value="Chromosome"/>
</dbReference>
<dbReference type="AlphaFoldDB" id="A5GCF9"/>
<organism evidence="2 3">
    <name type="scientific">Geotalea uraniireducens (strain Rf4)</name>
    <name type="common">Geobacter uraniireducens</name>
    <dbReference type="NCBI Taxonomy" id="351605"/>
    <lineage>
        <taxon>Bacteria</taxon>
        <taxon>Pseudomonadati</taxon>
        <taxon>Thermodesulfobacteriota</taxon>
        <taxon>Desulfuromonadia</taxon>
        <taxon>Geobacterales</taxon>
        <taxon>Geobacteraceae</taxon>
        <taxon>Geotalea</taxon>
    </lineage>
</organism>
<dbReference type="InterPro" id="IPR002145">
    <property type="entry name" value="CopG"/>
</dbReference>
<dbReference type="OrthoDB" id="5387698at2"/>
<evidence type="ECO:0000259" key="1">
    <source>
        <dbReference type="Pfam" id="PF01402"/>
    </source>
</evidence>
<reference evidence="2 3" key="1">
    <citation type="submission" date="2007-05" db="EMBL/GenBank/DDBJ databases">
        <title>Complete sequence of Geobacter uraniireducens Rf4.</title>
        <authorList>
            <consortium name="US DOE Joint Genome Institute"/>
            <person name="Copeland A."/>
            <person name="Lucas S."/>
            <person name="Lapidus A."/>
            <person name="Barry K."/>
            <person name="Detter J.C."/>
            <person name="Glavina del Rio T."/>
            <person name="Hammon N."/>
            <person name="Israni S."/>
            <person name="Dalin E."/>
            <person name="Tice H."/>
            <person name="Pitluck S."/>
            <person name="Chertkov O."/>
            <person name="Brettin T."/>
            <person name="Bruce D."/>
            <person name="Han C."/>
            <person name="Schmutz J."/>
            <person name="Larimer F."/>
            <person name="Land M."/>
            <person name="Hauser L."/>
            <person name="Kyrpides N."/>
            <person name="Mikhailova N."/>
            <person name="Shelobolina E."/>
            <person name="Aklujkar M."/>
            <person name="Lovley D."/>
            <person name="Richardson P."/>
        </authorList>
    </citation>
    <scope>NUCLEOTIDE SEQUENCE [LARGE SCALE GENOMIC DNA]</scope>
    <source>
        <strain evidence="2 3">Rf4</strain>
    </source>
</reference>
<keyword evidence="3" id="KW-1185">Reference proteome</keyword>